<dbReference type="AlphaFoldDB" id="A0AAD7XRQ1"/>
<evidence type="ECO:0000256" key="1">
    <source>
        <dbReference type="SAM" id="Phobius"/>
    </source>
</evidence>
<comment type="caution">
    <text evidence="2">The sequence shown here is derived from an EMBL/GenBank/DDBJ whole genome shotgun (WGS) entry which is preliminary data.</text>
</comment>
<dbReference type="EMBL" id="JAQMWT010000027">
    <property type="protein sequence ID" value="KAJ8613604.1"/>
    <property type="molecule type" value="Genomic_DNA"/>
</dbReference>
<gene>
    <name evidence="2" type="ORF">CTAYLR_006143</name>
</gene>
<evidence type="ECO:0000313" key="2">
    <source>
        <dbReference type="EMBL" id="KAJ8613604.1"/>
    </source>
</evidence>
<dbReference type="Proteomes" id="UP001230188">
    <property type="component" value="Unassembled WGS sequence"/>
</dbReference>
<keyword evidence="1" id="KW-0472">Membrane</keyword>
<keyword evidence="1" id="KW-0812">Transmembrane</keyword>
<accession>A0AAD7XRQ1</accession>
<protein>
    <submittedName>
        <fullName evidence="2">Uncharacterized protein</fullName>
    </submittedName>
</protein>
<proteinExistence type="predicted"/>
<evidence type="ECO:0000313" key="3">
    <source>
        <dbReference type="Proteomes" id="UP001230188"/>
    </source>
</evidence>
<feature type="transmembrane region" description="Helical" evidence="1">
    <location>
        <begin position="161"/>
        <end position="182"/>
    </location>
</feature>
<feature type="transmembrane region" description="Helical" evidence="1">
    <location>
        <begin position="106"/>
        <end position="125"/>
    </location>
</feature>
<organism evidence="2 3">
    <name type="scientific">Chrysophaeum taylorii</name>
    <dbReference type="NCBI Taxonomy" id="2483200"/>
    <lineage>
        <taxon>Eukaryota</taxon>
        <taxon>Sar</taxon>
        <taxon>Stramenopiles</taxon>
        <taxon>Ochrophyta</taxon>
        <taxon>Pelagophyceae</taxon>
        <taxon>Pelagomonadales</taxon>
        <taxon>Pelagomonadaceae</taxon>
        <taxon>Chrysophaeum</taxon>
    </lineage>
</organism>
<name>A0AAD7XRQ1_9STRA</name>
<reference evidence="2" key="1">
    <citation type="submission" date="2023-01" db="EMBL/GenBank/DDBJ databases">
        <title>Metagenome sequencing of chrysophaentin producing Chrysophaeum taylorii.</title>
        <authorList>
            <person name="Davison J."/>
            <person name="Bewley C."/>
        </authorList>
    </citation>
    <scope>NUCLEOTIDE SEQUENCE</scope>
    <source>
        <strain evidence="2">NIES-1699</strain>
    </source>
</reference>
<keyword evidence="3" id="KW-1185">Reference proteome</keyword>
<keyword evidence="1" id="KW-1133">Transmembrane helix</keyword>
<feature type="transmembrane region" description="Helical" evidence="1">
    <location>
        <begin position="82"/>
        <end position="100"/>
    </location>
</feature>
<sequence length="432" mass="44837">MNTWRSFGSNVAILDMHLIVPALRTAGPFIALRTLGPFLAAPLARPTQEQPVVQALQKLREDLEQLDVQAGRRLPRLGPAEGLALVSSVAIAAASPVAFTEKVVEVVIPACALLVAAIGVAAEYAGRVATASGKEVSSLSLKAAAEAESLLAAAERSKTPLHFNVGLSASAAVLALVMPGLIRGFPDLAPFKYELLLICPLTAMYASITAALSECETVAWSDAACTIGKTTAPVGREWSSQREMVATKKQRERARWESFAWVAIPPPVCALLVKGGFGFKAIIATAIAAVQAAYYLVTAEAAIARATAVVAMKERTAAVADTYANQAARVGAVLPFTSALGGLCAAFAAIIVELQPAASAVFPAIGALVAAAASVSKACCQADAQAALSAVEQLGVKEEDPEDKFPGGNKEPFGIFEPVVTFFKDLLPSSAR</sequence>